<evidence type="ECO:0000313" key="1">
    <source>
        <dbReference type="EMBL" id="MBL3679684.1"/>
    </source>
</evidence>
<accession>A0ABS1SGK4</accession>
<gene>
    <name evidence="1" type="ORF">D3230_10360</name>
</gene>
<sequence length="189" mass="20554">MSDAPPTGNLTRGERVPAIERATGRSWNDWLEIFSAARAAQLSHPEIARVARDHVPAELQNPDWWAQGIAIAFEQHAGLRVPGQSSTGDFRVSASRTLPLDRDAAIDAWVAAHGDLAEHRGHAPGAPRPSRTEKRTFWRFPLDGAGKVEVSATPKAPDRAVLTVSQDGLANGEEIEAWRAHWKALLAAL</sequence>
<evidence type="ECO:0000313" key="2">
    <source>
        <dbReference type="Proteomes" id="UP001645859"/>
    </source>
</evidence>
<name>A0ABS1SGK4_9MICO</name>
<reference evidence="1 2" key="1">
    <citation type="submission" date="2018-09" db="EMBL/GenBank/DDBJ databases">
        <title>Comparative genomics of Leucobacter spp.</title>
        <authorList>
            <person name="Reis A.C."/>
            <person name="Kolvenbach B.A."/>
            <person name="Corvini P.F.X."/>
            <person name="Nunes O.C."/>
        </authorList>
    </citation>
    <scope>NUCLEOTIDE SEQUENCE [LARGE SCALE GENOMIC DNA]</scope>
    <source>
        <strain evidence="1 2">TAN 31504</strain>
    </source>
</reference>
<dbReference type="EMBL" id="QYAC01000005">
    <property type="protein sequence ID" value="MBL3679684.1"/>
    <property type="molecule type" value="Genomic_DNA"/>
</dbReference>
<keyword evidence="2" id="KW-1185">Reference proteome</keyword>
<organism evidence="1 2">
    <name type="scientific">Leucobacter chromiireducens subsp. solipictus</name>
    <dbReference type="NCBI Taxonomy" id="398235"/>
    <lineage>
        <taxon>Bacteria</taxon>
        <taxon>Bacillati</taxon>
        <taxon>Actinomycetota</taxon>
        <taxon>Actinomycetes</taxon>
        <taxon>Micrococcales</taxon>
        <taxon>Microbacteriaceae</taxon>
        <taxon>Leucobacter</taxon>
    </lineage>
</organism>
<protein>
    <recommendedName>
        <fullName evidence="3">DUF4287 domain-containing protein</fullName>
    </recommendedName>
</protein>
<proteinExistence type="predicted"/>
<evidence type="ECO:0008006" key="3">
    <source>
        <dbReference type="Google" id="ProtNLM"/>
    </source>
</evidence>
<dbReference type="Proteomes" id="UP001645859">
    <property type="component" value="Unassembled WGS sequence"/>
</dbReference>
<comment type="caution">
    <text evidence="1">The sequence shown here is derived from an EMBL/GenBank/DDBJ whole genome shotgun (WGS) entry which is preliminary data.</text>
</comment>
<dbReference type="RefSeq" id="WP_202344965.1">
    <property type="nucleotide sequence ID" value="NZ_BAAAPI010000003.1"/>
</dbReference>